<sequence>MFLKEQLMKKLYSALMTAFNEDNTVDLQGVRAMVRYNIDVNHIDGLYVGGSTGEAFMLNTVEKKAIFKTVIEEANGAIDLIAQVGSLNLEEAKELAQYVTDLGYKTISAVTPFYYNFSFAQIKHYYNEIVKDVDNQLIIYSIPALTGVSLSIDQFAELFENPKIIGIKYTNADFYLLERVRNRFPDKLILSGFDEMLLPALALNVDGAIGSTYNLNAKRAKAEMVAFDAGDIQKARDLQQVSNDLITDLIQNDIYPSLKLVLQELGVPAGFCKEPMSHPNPDMIAGAKAIYTKYLK</sequence>
<dbReference type="AlphaFoldDB" id="A0A0R1Y893"/>
<keyword evidence="7 11" id="KW-0704">Schiff base</keyword>
<dbReference type="InterPro" id="IPR002220">
    <property type="entry name" value="DapA-like"/>
</dbReference>
<dbReference type="STRING" id="1423734.FC83_GL003020"/>
<evidence type="ECO:0000256" key="7">
    <source>
        <dbReference type="ARBA" id="ARBA00023270"/>
    </source>
</evidence>
<feature type="binding site" evidence="11">
    <location>
        <position position="195"/>
    </location>
    <ligand>
        <name>aceneuramate</name>
        <dbReference type="ChEBI" id="CHEBI:173083"/>
    </ligand>
</feature>
<comment type="subunit">
    <text evidence="3 11">Homotetramer.</text>
</comment>
<dbReference type="PRINTS" id="PR00146">
    <property type="entry name" value="DHPICSNTHASE"/>
</dbReference>
<dbReference type="InterPro" id="IPR005264">
    <property type="entry name" value="NanA"/>
</dbReference>
<evidence type="ECO:0000256" key="8">
    <source>
        <dbReference type="ARBA" id="ARBA00023277"/>
    </source>
</evidence>
<evidence type="ECO:0000256" key="6">
    <source>
        <dbReference type="ARBA" id="ARBA00023239"/>
    </source>
</evidence>
<evidence type="ECO:0000256" key="4">
    <source>
        <dbReference type="ARBA" id="ARBA00012911"/>
    </source>
</evidence>
<evidence type="ECO:0000256" key="11">
    <source>
        <dbReference type="HAMAP-Rule" id="MF_01237"/>
    </source>
</evidence>
<feature type="binding site" evidence="11">
    <location>
        <position position="52"/>
    </location>
    <ligand>
        <name>aceneuramate</name>
        <dbReference type="ChEBI" id="CHEBI:173083"/>
    </ligand>
</feature>
<comment type="subcellular location">
    <subcellularLocation>
        <location evidence="1 11">Cytoplasm</location>
    </subcellularLocation>
</comment>
<comment type="similarity">
    <text evidence="2 11">Belongs to the DapA family. NanA subfamily.</text>
</comment>
<evidence type="ECO:0000256" key="13">
    <source>
        <dbReference type="PIRSR" id="PIRSR001365-2"/>
    </source>
</evidence>
<keyword evidence="5 11" id="KW-0963">Cytoplasm</keyword>
<feature type="active site" description="Proton donor" evidence="11">
    <location>
        <position position="140"/>
    </location>
</feature>
<dbReference type="PIRSF" id="PIRSF001365">
    <property type="entry name" value="DHDPS"/>
    <property type="match status" value="1"/>
</dbReference>
<evidence type="ECO:0000256" key="12">
    <source>
        <dbReference type="PIRSR" id="PIRSR001365-1"/>
    </source>
</evidence>
<feature type="active site" description="Proton donor/acceptor" evidence="12">
    <location>
        <position position="140"/>
    </location>
</feature>
<dbReference type="PROSITE" id="PS00666">
    <property type="entry name" value="DHDPS_2"/>
    <property type="match status" value="1"/>
</dbReference>
<name>A0A0R1Y893_9LACO</name>
<comment type="pathway">
    <text evidence="11">Amino-sugar metabolism; N-acetylneuraminate degradation; D-fructose 6-phosphate from N-acetylneuraminate: step 1/5.</text>
</comment>
<dbReference type="CDD" id="cd00954">
    <property type="entry name" value="NAL"/>
    <property type="match status" value="1"/>
</dbReference>
<evidence type="ECO:0000256" key="3">
    <source>
        <dbReference type="ARBA" id="ARBA00011881"/>
    </source>
</evidence>
<dbReference type="EC" id="4.1.3.3" evidence="4 11"/>
<evidence type="ECO:0000256" key="9">
    <source>
        <dbReference type="ARBA" id="ARBA00039936"/>
    </source>
</evidence>
<dbReference type="PROSITE" id="PS00665">
    <property type="entry name" value="DHDPS_1"/>
    <property type="match status" value="1"/>
</dbReference>
<dbReference type="InterPro" id="IPR013785">
    <property type="entry name" value="Aldolase_TIM"/>
</dbReference>
<gene>
    <name evidence="11" type="primary">nanA</name>
    <name evidence="14" type="ORF">FC83_GL003020</name>
</gene>
<evidence type="ECO:0000256" key="5">
    <source>
        <dbReference type="ARBA" id="ARBA00022490"/>
    </source>
</evidence>
<dbReference type="eggNOG" id="COG0329">
    <property type="taxonomic scope" value="Bacteria"/>
</dbReference>
<keyword evidence="15" id="KW-1185">Reference proteome</keyword>
<feature type="binding site" evidence="11">
    <location>
        <position position="192"/>
    </location>
    <ligand>
        <name>aceneuramate</name>
        <dbReference type="ChEBI" id="CHEBI:173083"/>
    </ligand>
</feature>
<dbReference type="HAMAP" id="MF_01237">
    <property type="entry name" value="N_acetylneuram_lyase"/>
    <property type="match status" value="1"/>
</dbReference>
<dbReference type="NCBIfam" id="NF003164">
    <property type="entry name" value="PRK04147.1"/>
    <property type="match status" value="1"/>
</dbReference>
<protein>
    <recommendedName>
        <fullName evidence="9 11">N-acetylneuraminate lyase</fullName>
        <shortName evidence="11">NAL</shortName>
        <shortName evidence="11">Neu5Ac lyase</shortName>
        <ecNumber evidence="4 11">4.1.3.3</ecNumber>
    </recommendedName>
    <alternativeName>
        <fullName evidence="11">N-acetylneuraminate pyruvate-lyase</fullName>
    </alternativeName>
    <alternativeName>
        <fullName evidence="11">N-acetylneuraminic acid aldolase</fullName>
    </alternativeName>
    <alternativeName>
        <fullName evidence="11">Sialate lyase</fullName>
    </alternativeName>
    <alternativeName>
        <fullName evidence="11">Sialic acid aldolase</fullName>
    </alternativeName>
    <alternativeName>
        <fullName evidence="11">Sialic acid lyase</fullName>
    </alternativeName>
</protein>
<dbReference type="GO" id="GO:0008747">
    <property type="term" value="F:N-acetylneuraminate lyase activity"/>
    <property type="evidence" value="ECO:0007669"/>
    <property type="project" value="UniProtKB-UniRule"/>
</dbReference>
<dbReference type="InterPro" id="IPR020625">
    <property type="entry name" value="Schiff_base-form_aldolases_AS"/>
</dbReference>
<dbReference type="GO" id="GO:0005829">
    <property type="term" value="C:cytosol"/>
    <property type="evidence" value="ECO:0007669"/>
    <property type="project" value="TreeGrafter"/>
</dbReference>
<dbReference type="Pfam" id="PF00701">
    <property type="entry name" value="DHDPS"/>
    <property type="match status" value="1"/>
</dbReference>
<feature type="binding site" evidence="11">
    <location>
        <position position="51"/>
    </location>
    <ligand>
        <name>aceneuramate</name>
        <dbReference type="ChEBI" id="CHEBI:173083"/>
    </ligand>
</feature>
<dbReference type="PANTHER" id="PTHR42849:SF1">
    <property type="entry name" value="N-ACETYLNEURAMINATE LYASE"/>
    <property type="match status" value="1"/>
</dbReference>
<dbReference type="GO" id="GO:0005975">
    <property type="term" value="P:carbohydrate metabolic process"/>
    <property type="evidence" value="ECO:0007669"/>
    <property type="project" value="UniProtKB-UniRule"/>
</dbReference>
<feature type="binding site" evidence="13">
    <location>
        <position position="52"/>
    </location>
    <ligand>
        <name>pyruvate</name>
        <dbReference type="ChEBI" id="CHEBI:15361"/>
    </ligand>
</feature>
<feature type="binding site" evidence="11">
    <location>
        <position position="211"/>
    </location>
    <ligand>
        <name>aceneuramate</name>
        <dbReference type="ChEBI" id="CHEBI:173083"/>
    </ligand>
</feature>
<dbReference type="PATRIC" id="fig|1423734.3.peg.3070"/>
<dbReference type="EMBL" id="AZGA01000005">
    <property type="protein sequence ID" value="KRM36267.1"/>
    <property type="molecule type" value="Genomic_DNA"/>
</dbReference>
<feature type="binding site" evidence="11">
    <location>
        <position position="170"/>
    </location>
    <ligand>
        <name>aceneuramate</name>
        <dbReference type="ChEBI" id="CHEBI:173083"/>
    </ligand>
</feature>
<feature type="binding site" evidence="11">
    <location>
        <position position="194"/>
    </location>
    <ligand>
        <name>aceneuramate</name>
        <dbReference type="ChEBI" id="CHEBI:173083"/>
    </ligand>
</feature>
<comment type="catalytic activity">
    <reaction evidence="10 11">
        <text>aceneuramate = aldehydo-N-acetyl-D-mannosamine + pyruvate</text>
        <dbReference type="Rhea" id="RHEA:23296"/>
        <dbReference type="ChEBI" id="CHEBI:15361"/>
        <dbReference type="ChEBI" id="CHEBI:17122"/>
        <dbReference type="ChEBI" id="CHEBI:173083"/>
        <dbReference type="EC" id="4.1.3.3"/>
    </reaction>
</comment>
<comment type="function">
    <text evidence="11">Catalyzes the reversible aldol cleavage of N-acetylneuraminic acid (sialic acid; Neu5Ac) to form pyruvate and N-acetylmannosamine (ManNAc) via a Schiff base intermediate.</text>
</comment>
<dbReference type="PANTHER" id="PTHR42849">
    <property type="entry name" value="N-ACETYLNEURAMINATE LYASE"/>
    <property type="match status" value="1"/>
</dbReference>
<dbReference type="SMART" id="SM01130">
    <property type="entry name" value="DHDPS"/>
    <property type="match status" value="1"/>
</dbReference>
<dbReference type="UniPathway" id="UPA00629">
    <property type="reaction ID" value="UER00680"/>
</dbReference>
<feature type="active site" description="Schiff-base intermediate with substrate" evidence="11 12">
    <location>
        <position position="168"/>
    </location>
</feature>
<evidence type="ECO:0000256" key="1">
    <source>
        <dbReference type="ARBA" id="ARBA00004496"/>
    </source>
</evidence>
<dbReference type="Gene3D" id="3.20.20.70">
    <property type="entry name" value="Aldolase class I"/>
    <property type="match status" value="1"/>
</dbReference>
<evidence type="ECO:0000313" key="14">
    <source>
        <dbReference type="EMBL" id="KRM36267.1"/>
    </source>
</evidence>
<feature type="binding site" evidence="13">
    <location>
        <position position="209"/>
    </location>
    <ligand>
        <name>pyruvate</name>
        <dbReference type="ChEBI" id="CHEBI:15361"/>
    </ligand>
</feature>
<evidence type="ECO:0000313" key="15">
    <source>
        <dbReference type="Proteomes" id="UP000051236"/>
    </source>
</evidence>
<keyword evidence="8 11" id="KW-0119">Carbohydrate metabolism</keyword>
<dbReference type="Proteomes" id="UP000051236">
    <property type="component" value="Unassembled WGS sequence"/>
</dbReference>
<dbReference type="GO" id="GO:0019262">
    <property type="term" value="P:N-acetylneuraminate catabolic process"/>
    <property type="evidence" value="ECO:0007669"/>
    <property type="project" value="UniProtKB-UniRule"/>
</dbReference>
<proteinExistence type="inferred from homology"/>
<keyword evidence="6 11" id="KW-0456">Lyase</keyword>
<accession>A0A0R1Y893</accession>
<evidence type="ECO:0000256" key="2">
    <source>
        <dbReference type="ARBA" id="ARBA00006324"/>
    </source>
</evidence>
<comment type="caution">
    <text evidence="14">The sequence shown here is derived from an EMBL/GenBank/DDBJ whole genome shotgun (WGS) entry which is preliminary data.</text>
</comment>
<evidence type="ECO:0000256" key="10">
    <source>
        <dbReference type="ARBA" id="ARBA00044906"/>
    </source>
</evidence>
<dbReference type="SUPFAM" id="SSF51569">
    <property type="entry name" value="Aldolase"/>
    <property type="match status" value="1"/>
</dbReference>
<organism evidence="14 15">
    <name type="scientific">Agrilactobacillus composti DSM 18527 = JCM 14202</name>
    <dbReference type="NCBI Taxonomy" id="1423734"/>
    <lineage>
        <taxon>Bacteria</taxon>
        <taxon>Bacillati</taxon>
        <taxon>Bacillota</taxon>
        <taxon>Bacilli</taxon>
        <taxon>Lactobacillales</taxon>
        <taxon>Lactobacillaceae</taxon>
        <taxon>Agrilactobacillus</taxon>
    </lineage>
</organism>
<dbReference type="InterPro" id="IPR020624">
    <property type="entry name" value="Schiff_base-form_aldolases_CS"/>
</dbReference>
<reference evidence="14 15" key="1">
    <citation type="journal article" date="2015" name="Genome Announc.">
        <title>Expanding the biotechnology potential of lactobacilli through comparative genomics of 213 strains and associated genera.</title>
        <authorList>
            <person name="Sun Z."/>
            <person name="Harris H.M."/>
            <person name="McCann A."/>
            <person name="Guo C."/>
            <person name="Argimon S."/>
            <person name="Zhang W."/>
            <person name="Yang X."/>
            <person name="Jeffery I.B."/>
            <person name="Cooney J.C."/>
            <person name="Kagawa T.F."/>
            <person name="Liu W."/>
            <person name="Song Y."/>
            <person name="Salvetti E."/>
            <person name="Wrobel A."/>
            <person name="Rasinkangas P."/>
            <person name="Parkhill J."/>
            <person name="Rea M.C."/>
            <person name="O'Sullivan O."/>
            <person name="Ritari J."/>
            <person name="Douillard F.P."/>
            <person name="Paul Ross R."/>
            <person name="Yang R."/>
            <person name="Briner A.E."/>
            <person name="Felis G.E."/>
            <person name="de Vos W.M."/>
            <person name="Barrangou R."/>
            <person name="Klaenhammer T.R."/>
            <person name="Caufield P.W."/>
            <person name="Cui Y."/>
            <person name="Zhang H."/>
            <person name="O'Toole P.W."/>
        </authorList>
    </citation>
    <scope>NUCLEOTIDE SEQUENCE [LARGE SCALE GENOMIC DNA]</scope>
    <source>
        <strain evidence="14 15">DSM 18527</strain>
    </source>
</reference>